<sequence length="216" mass="23443">MAHKTAVLVGATGLVGKMLLSQLLESAHYASVIVLTRRATGHTHEKLTELLVDFNHLPGVSVQVHDVFCALGTTIKAAGSQAAFREVDCVYPLNVAQWAQRLGAQQFLMVSAMGANAESRVFYNRVKGEAEQLIAALGLATTVFARPSLLLSERAEHRPLERLGVRLTPLFNALFIGPLKKYRPIAARQVAQALYTKAQTGLSGLHIFESDALQNT</sequence>
<dbReference type="Proteomes" id="UP000614287">
    <property type="component" value="Unassembled WGS sequence"/>
</dbReference>
<dbReference type="InterPro" id="IPR036291">
    <property type="entry name" value="NAD(P)-bd_dom_sf"/>
</dbReference>
<keyword evidence="3" id="KW-1185">Reference proteome</keyword>
<dbReference type="AlphaFoldDB" id="A0A8J3CMZ6"/>
<protein>
    <submittedName>
        <fullName evidence="2">Nucleoside-diphosphate sugar epimerase</fullName>
    </submittedName>
</protein>
<name>A0A8J3CMZ6_9BURK</name>
<proteinExistence type="predicted"/>
<dbReference type="SUPFAM" id="SSF51735">
    <property type="entry name" value="NAD(P)-binding Rossmann-fold domains"/>
    <property type="match status" value="1"/>
</dbReference>
<evidence type="ECO:0000313" key="3">
    <source>
        <dbReference type="Proteomes" id="UP000614287"/>
    </source>
</evidence>
<dbReference type="InterPro" id="IPR016040">
    <property type="entry name" value="NAD(P)-bd_dom"/>
</dbReference>
<dbReference type="RefSeq" id="WP_189492719.1">
    <property type="nucleotide sequence ID" value="NZ_BMZG01000005.1"/>
</dbReference>
<organism evidence="2 3">
    <name type="scientific">Formosimonas limnophila</name>
    <dbReference type="NCBI Taxonomy" id="1384487"/>
    <lineage>
        <taxon>Bacteria</taxon>
        <taxon>Pseudomonadati</taxon>
        <taxon>Pseudomonadota</taxon>
        <taxon>Betaproteobacteria</taxon>
        <taxon>Burkholderiales</taxon>
        <taxon>Burkholderiaceae</taxon>
        <taxon>Formosimonas</taxon>
    </lineage>
</organism>
<evidence type="ECO:0000259" key="1">
    <source>
        <dbReference type="Pfam" id="PF13460"/>
    </source>
</evidence>
<gene>
    <name evidence="2" type="ORF">GCM10009007_10610</name>
</gene>
<comment type="caution">
    <text evidence="2">The sequence shown here is derived from an EMBL/GenBank/DDBJ whole genome shotgun (WGS) entry which is preliminary data.</text>
</comment>
<dbReference type="Gene3D" id="3.40.50.720">
    <property type="entry name" value="NAD(P)-binding Rossmann-like Domain"/>
    <property type="match status" value="1"/>
</dbReference>
<accession>A0A8J3CMZ6</accession>
<reference evidence="2" key="2">
    <citation type="submission" date="2020-09" db="EMBL/GenBank/DDBJ databases">
        <authorList>
            <person name="Sun Q."/>
            <person name="Kim S."/>
        </authorList>
    </citation>
    <scope>NUCLEOTIDE SEQUENCE</scope>
    <source>
        <strain evidence="2">KCTC 32501</strain>
    </source>
</reference>
<feature type="domain" description="NAD(P)-binding" evidence="1">
    <location>
        <begin position="10"/>
        <end position="151"/>
    </location>
</feature>
<dbReference type="Pfam" id="PF13460">
    <property type="entry name" value="NAD_binding_10"/>
    <property type="match status" value="1"/>
</dbReference>
<evidence type="ECO:0000313" key="2">
    <source>
        <dbReference type="EMBL" id="GHA71621.1"/>
    </source>
</evidence>
<dbReference type="EMBL" id="BMZG01000005">
    <property type="protein sequence ID" value="GHA71621.1"/>
    <property type="molecule type" value="Genomic_DNA"/>
</dbReference>
<dbReference type="PANTHER" id="PTHR14097:SF7">
    <property type="entry name" value="OXIDOREDUCTASE HTATIP2"/>
    <property type="match status" value="1"/>
</dbReference>
<reference evidence="2" key="1">
    <citation type="journal article" date="2014" name="Int. J. Syst. Evol. Microbiol.">
        <title>Complete genome sequence of Corynebacterium casei LMG S-19264T (=DSM 44701T), isolated from a smear-ripened cheese.</title>
        <authorList>
            <consortium name="US DOE Joint Genome Institute (JGI-PGF)"/>
            <person name="Walter F."/>
            <person name="Albersmeier A."/>
            <person name="Kalinowski J."/>
            <person name="Ruckert C."/>
        </authorList>
    </citation>
    <scope>NUCLEOTIDE SEQUENCE</scope>
    <source>
        <strain evidence="2">KCTC 32501</strain>
    </source>
</reference>
<dbReference type="PANTHER" id="PTHR14097">
    <property type="entry name" value="OXIDOREDUCTASE HTATIP2"/>
    <property type="match status" value="1"/>
</dbReference>